<comment type="function">
    <text evidence="3">Involved in the biogenesis of TorA. Acts on TorA before the insertion of the molybdenum cofactor and, as a result, probably favors a conformation of the apoenzyme that is competent for acquiring the cofactor.</text>
</comment>
<proteinExistence type="inferred from homology"/>
<organism evidence="4 5">
    <name type="scientific">Motiliproteus coralliicola</name>
    <dbReference type="NCBI Taxonomy" id="2283196"/>
    <lineage>
        <taxon>Bacteria</taxon>
        <taxon>Pseudomonadati</taxon>
        <taxon>Pseudomonadota</taxon>
        <taxon>Gammaproteobacteria</taxon>
        <taxon>Oceanospirillales</taxon>
        <taxon>Oceanospirillaceae</taxon>
        <taxon>Motiliproteus</taxon>
    </lineage>
</organism>
<evidence type="ECO:0000256" key="3">
    <source>
        <dbReference type="HAMAP-Rule" id="MF_01150"/>
    </source>
</evidence>
<dbReference type="Proteomes" id="UP000253769">
    <property type="component" value="Unassembled WGS sequence"/>
</dbReference>
<dbReference type="Gene3D" id="1.20.120.1820">
    <property type="match status" value="1"/>
</dbReference>
<dbReference type="GO" id="GO:0051259">
    <property type="term" value="P:protein complex oligomerization"/>
    <property type="evidence" value="ECO:0007669"/>
    <property type="project" value="InterPro"/>
</dbReference>
<dbReference type="GO" id="GO:0006457">
    <property type="term" value="P:protein folding"/>
    <property type="evidence" value="ECO:0007669"/>
    <property type="project" value="UniProtKB-UniRule"/>
</dbReference>
<gene>
    <name evidence="3" type="primary">torD</name>
    <name evidence="4" type="ORF">DV711_15110</name>
</gene>
<comment type="subcellular location">
    <subcellularLocation>
        <location evidence="3">Cytoplasm</location>
    </subcellularLocation>
</comment>
<dbReference type="SUPFAM" id="SSF89155">
    <property type="entry name" value="TorD-like"/>
    <property type="match status" value="1"/>
</dbReference>
<dbReference type="RefSeq" id="WP_114696554.1">
    <property type="nucleotide sequence ID" value="NZ_QQOH01000004.1"/>
</dbReference>
<dbReference type="Gene3D" id="1.20.1280.20">
    <property type="entry name" value="HscB, C-terminal domain"/>
    <property type="match status" value="1"/>
</dbReference>
<evidence type="ECO:0000256" key="1">
    <source>
        <dbReference type="ARBA" id="ARBA00022490"/>
    </source>
</evidence>
<evidence type="ECO:0000313" key="5">
    <source>
        <dbReference type="Proteomes" id="UP000253769"/>
    </source>
</evidence>
<dbReference type="InterPro" id="IPR023069">
    <property type="entry name" value="Chaperone_TorD"/>
</dbReference>
<comment type="similarity">
    <text evidence="3">Belongs to the TorD/DmsD family. TorD subfamily.</text>
</comment>
<dbReference type="NCBIfam" id="NF003442">
    <property type="entry name" value="PRK04976.1"/>
    <property type="match status" value="1"/>
</dbReference>
<sequence>MNSFSELSETRASIYWWFSTLFASELNDEQLQAYCGEEGRDFLQGLADNGLSEEVGALQQVLQQLAAQDQPRLELAADFTQCFLVDQKSSALPYASVYLSDDGLLYQQPHLDMLDLLQSEGLAVNEGMNEPADHLAIMLDYLGNLVMQGVNSSSDAEQGMLLEKQLSFIEQQLMSWVPAFVERTQQLKQTFFYPKVAMLLLAYLRLDQTFLSD</sequence>
<dbReference type="OrthoDB" id="7849731at2"/>
<evidence type="ECO:0000256" key="2">
    <source>
        <dbReference type="ARBA" id="ARBA00023186"/>
    </source>
</evidence>
<dbReference type="PANTHER" id="PTHR34227:SF11">
    <property type="entry name" value="CHAPERONE PROTEIN TORD"/>
    <property type="match status" value="1"/>
</dbReference>
<dbReference type="Pfam" id="PF02613">
    <property type="entry name" value="Nitrate_red_del"/>
    <property type="match status" value="1"/>
</dbReference>
<dbReference type="InterPro" id="IPR050289">
    <property type="entry name" value="TorD/DmsD_chaperones"/>
</dbReference>
<dbReference type="HAMAP" id="MF_01150">
    <property type="entry name" value="TorD"/>
    <property type="match status" value="1"/>
</dbReference>
<dbReference type="InterPro" id="IPR020945">
    <property type="entry name" value="DMSO/NO3_reduct_chaperone"/>
</dbReference>
<keyword evidence="5" id="KW-1185">Reference proteome</keyword>
<reference evidence="4 5" key="1">
    <citation type="submission" date="2018-07" db="EMBL/GenBank/DDBJ databases">
        <title>Motiliproteus coralliicola sp. nov., a bacterium isolated from Coral.</title>
        <authorList>
            <person name="Wang G."/>
        </authorList>
    </citation>
    <scope>NUCLEOTIDE SEQUENCE [LARGE SCALE GENOMIC DNA]</scope>
    <source>
        <strain evidence="4 5">C34</strain>
    </source>
</reference>
<dbReference type="InterPro" id="IPR036386">
    <property type="entry name" value="HscB_C_sf"/>
</dbReference>
<accession>A0A369WBA3</accession>
<dbReference type="AlphaFoldDB" id="A0A369WBA3"/>
<dbReference type="GO" id="GO:0005737">
    <property type="term" value="C:cytoplasm"/>
    <property type="evidence" value="ECO:0007669"/>
    <property type="project" value="UniProtKB-SubCell"/>
</dbReference>
<name>A0A369WBA3_9GAMM</name>
<dbReference type="PANTHER" id="PTHR34227">
    <property type="entry name" value="CHAPERONE PROTEIN YCDY"/>
    <property type="match status" value="1"/>
</dbReference>
<keyword evidence="1 3" id="KW-0963">Cytoplasm</keyword>
<dbReference type="EMBL" id="QQOH01000004">
    <property type="protein sequence ID" value="RDE18937.1"/>
    <property type="molecule type" value="Genomic_DNA"/>
</dbReference>
<keyword evidence="2 3" id="KW-0143">Chaperone</keyword>
<dbReference type="InterPro" id="IPR036411">
    <property type="entry name" value="TorD-like_sf"/>
</dbReference>
<evidence type="ECO:0000313" key="4">
    <source>
        <dbReference type="EMBL" id="RDE18937.1"/>
    </source>
</evidence>
<comment type="caution">
    <text evidence="4">The sequence shown here is derived from an EMBL/GenBank/DDBJ whole genome shotgun (WGS) entry which is preliminary data.</text>
</comment>
<protein>
    <recommendedName>
        <fullName evidence="3">Chaperone protein TorD</fullName>
    </recommendedName>
</protein>